<dbReference type="PANTHER" id="PTHR47619:SF1">
    <property type="entry name" value="EXODEOXYRIBONUCLEASE WALJ"/>
    <property type="match status" value="1"/>
</dbReference>
<dbReference type="SMART" id="SM00849">
    <property type="entry name" value="Lactamase_B"/>
    <property type="match status" value="1"/>
</dbReference>
<dbReference type="Gene3D" id="3.60.15.10">
    <property type="entry name" value="Ribonuclease Z/Hydroxyacylglutathione hydrolase-like"/>
    <property type="match status" value="1"/>
</dbReference>
<reference evidence="2 3" key="1">
    <citation type="submission" date="2021-05" db="EMBL/GenBank/DDBJ databases">
        <title>Novel Bacillus species.</title>
        <authorList>
            <person name="Liu G."/>
        </authorList>
    </citation>
    <scope>NUCLEOTIDE SEQUENCE [LARGE SCALE GENOMIC DNA]</scope>
    <source>
        <strain evidence="2 3">FJAT-49705</strain>
    </source>
</reference>
<dbReference type="InterPro" id="IPR036866">
    <property type="entry name" value="RibonucZ/Hydroxyglut_hydro"/>
</dbReference>
<name>A0ABS5NLI4_9BACI</name>
<evidence type="ECO:0000313" key="2">
    <source>
        <dbReference type="EMBL" id="MBS4188677.1"/>
    </source>
</evidence>
<accession>A0ABS5NLI4</accession>
<evidence type="ECO:0000259" key="1">
    <source>
        <dbReference type="SMART" id="SM00849"/>
    </source>
</evidence>
<dbReference type="EMBL" id="JAGYPM010000001">
    <property type="protein sequence ID" value="MBS4188677.1"/>
    <property type="molecule type" value="Genomic_DNA"/>
</dbReference>
<gene>
    <name evidence="2" type="ORF">KHA94_00385</name>
</gene>
<protein>
    <submittedName>
        <fullName evidence="2">MBL fold metallo-hydrolase</fullName>
    </submittedName>
</protein>
<dbReference type="InterPro" id="IPR052533">
    <property type="entry name" value="WalJ/YycJ-like"/>
</dbReference>
<feature type="domain" description="Metallo-beta-lactamase" evidence="1">
    <location>
        <begin position="11"/>
        <end position="165"/>
    </location>
</feature>
<evidence type="ECO:0000313" key="3">
    <source>
        <dbReference type="Proteomes" id="UP000681027"/>
    </source>
</evidence>
<sequence length="249" mass="27466">MKVDILASGSSGNCIALTSGKNTILIDVGIAKTKIDKRLVEVGIQPMNVRAIFITHAHGDHIKGLPLANKYRIPVYAGEEEWKSIQGVDDEIVNKIKCGSSVDLEPIGFYIESFRTHHDAHDPLGYVVQDFDGNKCSICLDTGHVDNEMLSAMEYSTIYIIEANHEPKMVENSSYPDSVKARVLSDIGHLSNEQTAEALSKLVNGQGEQIYLTHLSSSNNMPMLAQMTVMRALAKKGYKAEKDYEIKVV</sequence>
<dbReference type="SUPFAM" id="SSF56281">
    <property type="entry name" value="Metallo-hydrolase/oxidoreductase"/>
    <property type="match status" value="1"/>
</dbReference>
<dbReference type="RefSeq" id="WP_213100200.1">
    <property type="nucleotide sequence ID" value="NZ_JAGYPM010000001.1"/>
</dbReference>
<comment type="caution">
    <text evidence="2">The sequence shown here is derived from an EMBL/GenBank/DDBJ whole genome shotgun (WGS) entry which is preliminary data.</text>
</comment>
<dbReference type="PANTHER" id="PTHR47619">
    <property type="entry name" value="METALLO-HYDROLASE YYCJ-RELATED"/>
    <property type="match status" value="1"/>
</dbReference>
<dbReference type="Pfam" id="PF12706">
    <property type="entry name" value="Lactamase_B_2"/>
    <property type="match status" value="1"/>
</dbReference>
<keyword evidence="3" id="KW-1185">Reference proteome</keyword>
<dbReference type="Proteomes" id="UP000681027">
    <property type="component" value="Unassembled WGS sequence"/>
</dbReference>
<dbReference type="InterPro" id="IPR001279">
    <property type="entry name" value="Metallo-B-lactamas"/>
</dbReference>
<proteinExistence type="predicted"/>
<organism evidence="2 3">
    <name type="scientific">Cytobacillus citreus</name>
    <dbReference type="NCBI Taxonomy" id="2833586"/>
    <lineage>
        <taxon>Bacteria</taxon>
        <taxon>Bacillati</taxon>
        <taxon>Bacillota</taxon>
        <taxon>Bacilli</taxon>
        <taxon>Bacillales</taxon>
        <taxon>Bacillaceae</taxon>
        <taxon>Cytobacillus</taxon>
    </lineage>
</organism>